<comment type="caution">
    <text evidence="2">The sequence shown here is derived from an EMBL/GenBank/DDBJ whole genome shotgun (WGS) entry which is preliminary data.</text>
</comment>
<protein>
    <submittedName>
        <fullName evidence="2">Uncharacterized protein</fullName>
    </submittedName>
</protein>
<feature type="compositionally biased region" description="Gly residues" evidence="1">
    <location>
        <begin position="7"/>
        <end position="16"/>
    </location>
</feature>
<proteinExistence type="predicted"/>
<evidence type="ECO:0000313" key="3">
    <source>
        <dbReference type="Proteomes" id="UP000030125"/>
    </source>
</evidence>
<gene>
    <name evidence="2" type="ORF">HQ35_03480</name>
</gene>
<organism evidence="2 3">
    <name type="scientific">Porphyromonas cangingivalis</name>
    <dbReference type="NCBI Taxonomy" id="36874"/>
    <lineage>
        <taxon>Bacteria</taxon>
        <taxon>Pseudomonadati</taxon>
        <taxon>Bacteroidota</taxon>
        <taxon>Bacteroidia</taxon>
        <taxon>Bacteroidales</taxon>
        <taxon>Porphyromonadaceae</taxon>
        <taxon>Porphyromonas</taxon>
    </lineage>
</organism>
<feature type="region of interest" description="Disordered" evidence="1">
    <location>
        <begin position="1"/>
        <end position="31"/>
    </location>
</feature>
<feature type="non-terminal residue" evidence="2">
    <location>
        <position position="1"/>
    </location>
</feature>
<dbReference type="EMBL" id="JQJD01000020">
    <property type="protein sequence ID" value="KGN81830.1"/>
    <property type="molecule type" value="Genomic_DNA"/>
</dbReference>
<keyword evidence="3" id="KW-1185">Reference proteome</keyword>
<evidence type="ECO:0000313" key="2">
    <source>
        <dbReference type="EMBL" id="KGN81830.1"/>
    </source>
</evidence>
<evidence type="ECO:0000256" key="1">
    <source>
        <dbReference type="SAM" id="MobiDB-lite"/>
    </source>
</evidence>
<sequence length="267" mass="30171">LTKDPNSGGGGAGGGRSFSDINIDAPSPEVKMSDEFTSSRYECIYNKLLQCADGKNLVNTIHKRFGREGAVGNLTLTVIPNKFENPGTFANTDQPSKEQPYNITITCSDEKMKDLPNITCALILMHEMAHAEIYRVLLSLSKGPVVNFDSIWPTLQKDYKEAGKSKLNMKITPGVFDYYDRFRDSEISPSVQHEMMAGSFIPFFISTLKKFNKNFLNQTITEEQYEALAWMGLDRTLTFKLLPEEKREKLKSALKYFTENTKSEECK</sequence>
<name>A0A0A2EWG2_PORCN</name>
<dbReference type="AlphaFoldDB" id="A0A0A2EWG2"/>
<dbReference type="OrthoDB" id="1450227at2"/>
<accession>A0A0A2EWG2</accession>
<dbReference type="RefSeq" id="WP_036851095.1">
    <property type="nucleotide sequence ID" value="NZ_JQJD01000020.1"/>
</dbReference>
<reference evidence="2 3" key="1">
    <citation type="submission" date="2014-08" db="EMBL/GenBank/DDBJ databases">
        <title>Porphyromonas cangingivalis strain:COT-109_OH1386 Genome sequencing.</title>
        <authorList>
            <person name="Wallis C."/>
            <person name="Deusch O."/>
            <person name="O'Flynn C."/>
            <person name="Davis I."/>
            <person name="Jospin G."/>
            <person name="Darling A.E."/>
            <person name="Coil D.A."/>
            <person name="Alexiev A."/>
            <person name="Horsfall A."/>
            <person name="Kirkwood N."/>
            <person name="Harris S."/>
            <person name="Eisen J.A."/>
        </authorList>
    </citation>
    <scope>NUCLEOTIDE SEQUENCE [LARGE SCALE GENOMIC DNA]</scope>
    <source>
        <strain evidence="3">COT-109 OH1386</strain>
    </source>
</reference>
<dbReference type="Proteomes" id="UP000030125">
    <property type="component" value="Unassembled WGS sequence"/>
</dbReference>